<dbReference type="PANTHER" id="PTHR36448">
    <property type="entry name" value="BLR7373 PROTEIN"/>
    <property type="match status" value="1"/>
</dbReference>
<keyword evidence="3" id="KW-1185">Reference proteome</keyword>
<proteinExistence type="predicted"/>
<dbReference type="EMBL" id="JANJOU010000012">
    <property type="protein sequence ID" value="MCR0983464.1"/>
    <property type="molecule type" value="Genomic_DNA"/>
</dbReference>
<dbReference type="CDD" id="cd02219">
    <property type="entry name" value="cupin_YjlB-like"/>
    <property type="match status" value="1"/>
</dbReference>
<dbReference type="Pfam" id="PF07883">
    <property type="entry name" value="Cupin_2"/>
    <property type="match status" value="1"/>
</dbReference>
<dbReference type="Gene3D" id="2.60.120.10">
    <property type="entry name" value="Jelly Rolls"/>
    <property type="match status" value="1"/>
</dbReference>
<evidence type="ECO:0000313" key="3">
    <source>
        <dbReference type="Proteomes" id="UP001524642"/>
    </source>
</evidence>
<dbReference type="InterPro" id="IPR047121">
    <property type="entry name" value="YjiB-like"/>
</dbReference>
<dbReference type="InterPro" id="IPR014500">
    <property type="entry name" value="UCP019307_cupin"/>
</dbReference>
<dbReference type="PIRSF" id="PIRSF019307">
    <property type="entry name" value="UCP019307"/>
    <property type="match status" value="1"/>
</dbReference>
<gene>
    <name evidence="2" type="ORF">NRP21_15510</name>
</gene>
<accession>A0ABT1X930</accession>
<dbReference type="RefSeq" id="WP_257717130.1">
    <property type="nucleotide sequence ID" value="NZ_JANJOU010000012.1"/>
</dbReference>
<dbReference type="PANTHER" id="PTHR36448:SF2">
    <property type="entry name" value="CUPIN TYPE-1 DOMAIN-CONTAINING PROTEIN"/>
    <property type="match status" value="1"/>
</dbReference>
<dbReference type="SUPFAM" id="SSF51182">
    <property type="entry name" value="RmlC-like cupins"/>
    <property type="match status" value="1"/>
</dbReference>
<dbReference type="InterPro" id="IPR014710">
    <property type="entry name" value="RmlC-like_jellyroll"/>
</dbReference>
<name>A0ABT1X930_9PROT</name>
<organism evidence="2 3">
    <name type="scientific">Roseomonas populi</name>
    <dbReference type="NCBI Taxonomy" id="3121582"/>
    <lineage>
        <taxon>Bacteria</taxon>
        <taxon>Pseudomonadati</taxon>
        <taxon>Pseudomonadota</taxon>
        <taxon>Alphaproteobacteria</taxon>
        <taxon>Acetobacterales</taxon>
        <taxon>Roseomonadaceae</taxon>
        <taxon>Roseomonas</taxon>
    </lineage>
</organism>
<reference evidence="2 3" key="1">
    <citation type="submission" date="2022-06" db="EMBL/GenBank/DDBJ databases">
        <title>Roseomonas CN29.</title>
        <authorList>
            <person name="Cheng Y."/>
            <person name="He X."/>
        </authorList>
    </citation>
    <scope>NUCLEOTIDE SEQUENCE [LARGE SCALE GENOMIC DNA]</scope>
    <source>
        <strain evidence="2 3">CN29</strain>
    </source>
</reference>
<feature type="domain" description="Cupin type-2" evidence="1">
    <location>
        <begin position="53"/>
        <end position="108"/>
    </location>
</feature>
<dbReference type="InterPro" id="IPR013096">
    <property type="entry name" value="Cupin_2"/>
</dbReference>
<protein>
    <submittedName>
        <fullName evidence="2">Cupin domain-containing protein</fullName>
    </submittedName>
</protein>
<sequence length="157" mass="16496">MTEAHRFAPDGGIPNSRLPLVVWRGALGADAGAIARHFAGHGWSNAWTDGVFGYHHFHSNAHEVLGVSRGTARVRFGGPSGEVVELRAGDALVIPAGVGHCREWASDDFEVVGAYPGGADYDIRRGDPAEAAEVARRIAAVPLPAGNPVDGRAMPGW</sequence>
<evidence type="ECO:0000259" key="1">
    <source>
        <dbReference type="Pfam" id="PF07883"/>
    </source>
</evidence>
<dbReference type="InterPro" id="IPR011051">
    <property type="entry name" value="RmlC_Cupin_sf"/>
</dbReference>
<comment type="caution">
    <text evidence="2">The sequence shown here is derived from an EMBL/GenBank/DDBJ whole genome shotgun (WGS) entry which is preliminary data.</text>
</comment>
<dbReference type="Proteomes" id="UP001524642">
    <property type="component" value="Unassembled WGS sequence"/>
</dbReference>
<evidence type="ECO:0000313" key="2">
    <source>
        <dbReference type="EMBL" id="MCR0983464.1"/>
    </source>
</evidence>